<dbReference type="Gene3D" id="3.30.310.50">
    <property type="entry name" value="Alpha-D-phosphohexomutase, C-terminal domain"/>
    <property type="match status" value="1"/>
</dbReference>
<dbReference type="Pfam" id="PF09981">
    <property type="entry name" value="DUF2218"/>
    <property type="match status" value="1"/>
</dbReference>
<proteinExistence type="predicted"/>
<dbReference type="AlphaFoldDB" id="A0A939EPJ6"/>
<comment type="caution">
    <text evidence="1">The sequence shown here is derived from an EMBL/GenBank/DDBJ whole genome shotgun (WGS) entry which is preliminary data.</text>
</comment>
<evidence type="ECO:0000313" key="1">
    <source>
        <dbReference type="EMBL" id="MBO0345601.1"/>
    </source>
</evidence>
<dbReference type="RefSeq" id="WP_206940384.1">
    <property type="nucleotide sequence ID" value="NZ_JAFLNF010000004.1"/>
</dbReference>
<keyword evidence="2" id="KW-1185">Reference proteome</keyword>
<protein>
    <submittedName>
        <fullName evidence="1">DUF2218 domain-containing protein</fullName>
    </submittedName>
</protein>
<organism evidence="1 2">
    <name type="scientific">Roseibium limicola</name>
    <dbReference type="NCBI Taxonomy" id="2816037"/>
    <lineage>
        <taxon>Bacteria</taxon>
        <taxon>Pseudomonadati</taxon>
        <taxon>Pseudomonadota</taxon>
        <taxon>Alphaproteobacteria</taxon>
        <taxon>Hyphomicrobiales</taxon>
        <taxon>Stappiaceae</taxon>
        <taxon>Roseibium</taxon>
    </lineage>
</organism>
<dbReference type="PIRSF" id="PIRSF028291">
    <property type="entry name" value="UCP028291"/>
    <property type="match status" value="1"/>
</dbReference>
<dbReference type="InterPro" id="IPR014543">
    <property type="entry name" value="UCP028291"/>
</dbReference>
<accession>A0A939EPJ6</accession>
<dbReference type="EMBL" id="JAFLNF010000004">
    <property type="protein sequence ID" value="MBO0345601.1"/>
    <property type="molecule type" value="Genomic_DNA"/>
</dbReference>
<gene>
    <name evidence="1" type="ORF">J0X15_10255</name>
</gene>
<reference evidence="1" key="1">
    <citation type="submission" date="2021-03" db="EMBL/GenBank/DDBJ databases">
        <title>Roseibium sp. CAU 1637 isolated from Incheon.</title>
        <authorList>
            <person name="Kim W."/>
        </authorList>
    </citation>
    <scope>NUCLEOTIDE SEQUENCE</scope>
    <source>
        <strain evidence="1">CAU 1637</strain>
    </source>
</reference>
<name>A0A939EPJ6_9HYPH</name>
<sequence length="103" mass="11608">MYTVEATFKTAFASKYLQQLCKHFAHKVSVEFTPEKGEVQFPFGFCCIQANGDELSFAARTDELKKTEMVKGVIDSHLVKFAWREDVALDWHVTEIAADTAAS</sequence>
<dbReference type="Proteomes" id="UP000664779">
    <property type="component" value="Unassembled WGS sequence"/>
</dbReference>
<evidence type="ECO:0000313" key="2">
    <source>
        <dbReference type="Proteomes" id="UP000664779"/>
    </source>
</evidence>